<keyword evidence="2" id="KW-0812">Transmembrane</keyword>
<dbReference type="Proteomes" id="UP001482186">
    <property type="component" value="Unassembled WGS sequence"/>
</dbReference>
<keyword evidence="2" id="KW-0472">Membrane</keyword>
<feature type="transmembrane region" description="Helical" evidence="2">
    <location>
        <begin position="119"/>
        <end position="139"/>
    </location>
</feature>
<dbReference type="EMBL" id="JBBNFM010000002">
    <property type="protein sequence ID" value="MEQ2453076.1"/>
    <property type="molecule type" value="Genomic_DNA"/>
</dbReference>
<dbReference type="Pfam" id="PF13687">
    <property type="entry name" value="DUF4153"/>
    <property type="match status" value="1"/>
</dbReference>
<evidence type="ECO:0000256" key="2">
    <source>
        <dbReference type="SAM" id="Phobius"/>
    </source>
</evidence>
<keyword evidence="2" id="KW-1133">Transmembrane helix</keyword>
<reference evidence="3 4" key="1">
    <citation type="submission" date="2024-04" db="EMBL/GenBank/DDBJ databases">
        <title>Human intestinal bacterial collection.</title>
        <authorList>
            <person name="Pauvert C."/>
            <person name="Hitch T.C.A."/>
            <person name="Clavel T."/>
        </authorList>
    </citation>
    <scope>NUCLEOTIDE SEQUENCE [LARGE SCALE GENOMIC DNA]</scope>
    <source>
        <strain evidence="3 4">CLA-AA-H141</strain>
    </source>
</reference>
<keyword evidence="4" id="KW-1185">Reference proteome</keyword>
<feature type="transmembrane region" description="Helical" evidence="2">
    <location>
        <begin position="386"/>
        <end position="407"/>
    </location>
</feature>
<feature type="transmembrane region" description="Helical" evidence="2">
    <location>
        <begin position="298"/>
        <end position="320"/>
    </location>
</feature>
<dbReference type="InterPro" id="IPR025291">
    <property type="entry name" value="DUF4153"/>
</dbReference>
<evidence type="ECO:0000313" key="3">
    <source>
        <dbReference type="EMBL" id="MEQ2453076.1"/>
    </source>
</evidence>
<proteinExistence type="predicted"/>
<dbReference type="RefSeq" id="WP_173788704.1">
    <property type="nucleotide sequence ID" value="NZ_JBBNFM010000002.1"/>
</dbReference>
<feature type="transmembrane region" description="Helical" evidence="2">
    <location>
        <begin position="412"/>
        <end position="433"/>
    </location>
</feature>
<feature type="transmembrane region" description="Helical" evidence="2">
    <location>
        <begin position="186"/>
        <end position="205"/>
    </location>
</feature>
<gene>
    <name evidence="3" type="ORF">AAAT04_03320</name>
</gene>
<feature type="transmembrane region" description="Helical" evidence="2">
    <location>
        <begin position="257"/>
        <end position="278"/>
    </location>
</feature>
<feature type="transmembrane region" description="Helical" evidence="2">
    <location>
        <begin position="479"/>
        <end position="501"/>
    </location>
</feature>
<evidence type="ECO:0000256" key="1">
    <source>
        <dbReference type="SAM" id="MobiDB-lite"/>
    </source>
</evidence>
<sequence>MDINNTPPNFGEQPNYNNVPPNFGEQQNYNNVPPNFGEQQNYNNVPPNFGEQQNYNNTPPNFGGQPNYNNVPPNFGWQSNYNYKPRRSRPGVSPERFEIFGGFAFGYAMIYSVLMYRNYASICAVFMAVMTVLFMSFSIMRHEKNLPVNDGESLSFGKLFGKQTKLIPHYAGILLLGVSVCRTDDSFLIVLDHLCILFLVCAGLLRYFDDLKNMGFVEYGLAVIEKMAEPFTCFDRFFSDYRQYNREHENARKRAKFVYILIGVVVAIPLLFVMISLLSSADQIFGDAVETLLGNIFLSWDAIWFLVFAFAALLFTYGIIVAAPFGSRHHRQAKAETHEPIIAITAMGLLTLVYLLFSVIQILYLFTNNMSLPDDMTYAEYARQGFFQLMFVSVLNVILVLICHAIFRKSTVLNIVLTIMSACTYVMIASSALRMTMYIKAYDLTYMRILVFAALAVLAVVLAGVIVRIYTDRFPLVRYSMFVIVTVYIIVSFLRPAYLVARYNLENQNPKDVDFRYVTSLGADGAEEVYEFIVDNYMTGQDDDYYEYDNYQYDDYYNKYNNYKDIEGFSYDRMEWYFNGIRDTYKEKGAIRGFNFSRNKAEKYAKRFFKWYGEDE</sequence>
<evidence type="ECO:0000313" key="4">
    <source>
        <dbReference type="Proteomes" id="UP001482186"/>
    </source>
</evidence>
<name>A0ABV1EET1_9FIRM</name>
<organism evidence="3 4">
    <name type="scientific">Coprococcus ammoniilyticus</name>
    <dbReference type="NCBI Taxonomy" id="2981785"/>
    <lineage>
        <taxon>Bacteria</taxon>
        <taxon>Bacillati</taxon>
        <taxon>Bacillota</taxon>
        <taxon>Clostridia</taxon>
        <taxon>Lachnospirales</taxon>
        <taxon>Lachnospiraceae</taxon>
        <taxon>Coprococcus</taxon>
    </lineage>
</organism>
<protein>
    <submittedName>
        <fullName evidence="3">DUF4173 domain-containing protein</fullName>
    </submittedName>
</protein>
<feature type="transmembrane region" description="Helical" evidence="2">
    <location>
        <begin position="341"/>
        <end position="366"/>
    </location>
</feature>
<comment type="caution">
    <text evidence="3">The sequence shown here is derived from an EMBL/GenBank/DDBJ whole genome shotgun (WGS) entry which is preliminary data.</text>
</comment>
<feature type="transmembrane region" description="Helical" evidence="2">
    <location>
        <begin position="445"/>
        <end position="467"/>
    </location>
</feature>
<feature type="region of interest" description="Disordered" evidence="1">
    <location>
        <begin position="1"/>
        <end position="69"/>
    </location>
</feature>
<accession>A0ABV1EET1</accession>